<comment type="caution">
    <text evidence="1">The sequence shown here is derived from an EMBL/GenBank/DDBJ whole genome shotgun (WGS) entry which is preliminary data.</text>
</comment>
<dbReference type="EMBL" id="JADION010000042">
    <property type="protein sequence ID" value="MBF4103013.1"/>
    <property type="molecule type" value="Genomic_DNA"/>
</dbReference>
<organism evidence="1">
    <name type="scientific">Gallibacterium anatis</name>
    <dbReference type="NCBI Taxonomy" id="750"/>
    <lineage>
        <taxon>Bacteria</taxon>
        <taxon>Pseudomonadati</taxon>
        <taxon>Pseudomonadota</taxon>
        <taxon>Gammaproteobacteria</taxon>
        <taxon>Pasteurellales</taxon>
        <taxon>Pasteurellaceae</taxon>
        <taxon>Gallibacterium</taxon>
    </lineage>
</organism>
<dbReference type="AlphaFoldDB" id="A0A930YAV4"/>
<proteinExistence type="predicted"/>
<accession>A0A930YAV4</accession>
<reference evidence="1" key="1">
    <citation type="submission" date="2020-11" db="EMBL/GenBank/DDBJ databases">
        <title>Gallibacterium anatis 1637, full genome, WGS.</title>
        <authorList>
            <person name="Laishevtcev A.I."/>
            <person name="Yakimova E.A."/>
            <person name="Petkovich D."/>
            <person name="Stepanova T.V."/>
            <person name="Kalendr R.S."/>
            <person name="Rubalsky E.O."/>
            <person name="Zulkarneev E.R."/>
            <person name="Aleshkin A.V."/>
        </authorList>
    </citation>
    <scope>NUCLEOTIDE SEQUENCE</scope>
    <source>
        <strain evidence="1">1637</strain>
    </source>
</reference>
<evidence type="ECO:0000313" key="1">
    <source>
        <dbReference type="EMBL" id="MBF4103013.1"/>
    </source>
</evidence>
<protein>
    <submittedName>
        <fullName evidence="1">Uncharacterized protein</fullName>
    </submittedName>
</protein>
<name>A0A930YAV4_9PAST</name>
<gene>
    <name evidence="1" type="ORF">INT80_12675</name>
</gene>
<sequence length="91" mass="10423">MSQVALKELQQKTDLALQQSYQVLNKQYLATLEDQNIRSLSLYEDEKINLLTDVRLFQVERLILENKQSMLESLTATYATLGAAGFSVFCF</sequence>